<keyword evidence="1" id="KW-0732">Signal</keyword>
<evidence type="ECO:0000313" key="2">
    <source>
        <dbReference type="EMBL" id="EPE07164.1"/>
    </source>
</evidence>
<dbReference type="HOGENOM" id="CLU_023528_0_0_1"/>
<dbReference type="OMA" id="TRSTVWY"/>
<protein>
    <submittedName>
        <fullName evidence="2">Uncharacterized protein</fullName>
    </submittedName>
</protein>
<proteinExistence type="predicted"/>
<evidence type="ECO:0000313" key="3">
    <source>
        <dbReference type="Proteomes" id="UP000016923"/>
    </source>
</evidence>
<organism evidence="2 3">
    <name type="scientific">Ophiostoma piceae (strain UAMH 11346)</name>
    <name type="common">Sap stain fungus</name>
    <dbReference type="NCBI Taxonomy" id="1262450"/>
    <lineage>
        <taxon>Eukaryota</taxon>
        <taxon>Fungi</taxon>
        <taxon>Dikarya</taxon>
        <taxon>Ascomycota</taxon>
        <taxon>Pezizomycotina</taxon>
        <taxon>Sordariomycetes</taxon>
        <taxon>Sordariomycetidae</taxon>
        <taxon>Ophiostomatales</taxon>
        <taxon>Ophiostomataceae</taxon>
        <taxon>Ophiostoma</taxon>
    </lineage>
</organism>
<dbReference type="PANTHER" id="PTHR40616:SF1">
    <property type="entry name" value="LINALOOL DEHYDRATASE_ISOMERASE DOMAIN-CONTAINING PROTEIN"/>
    <property type="match status" value="1"/>
</dbReference>
<name>S3C0V9_OPHP1</name>
<dbReference type="Proteomes" id="UP000016923">
    <property type="component" value="Unassembled WGS sequence"/>
</dbReference>
<dbReference type="EMBL" id="KE148151">
    <property type="protein sequence ID" value="EPE07164.1"/>
    <property type="molecule type" value="Genomic_DNA"/>
</dbReference>
<reference evidence="2 3" key="1">
    <citation type="journal article" date="2013" name="BMC Genomics">
        <title>The genome and transcriptome of the pine saprophyte Ophiostoma piceae, and a comparison with the bark beetle-associated pine pathogen Grosmannia clavigera.</title>
        <authorList>
            <person name="Haridas S."/>
            <person name="Wang Y."/>
            <person name="Lim L."/>
            <person name="Massoumi Alamouti S."/>
            <person name="Jackman S."/>
            <person name="Docking R."/>
            <person name="Robertson G."/>
            <person name="Birol I."/>
            <person name="Bohlmann J."/>
            <person name="Breuil C."/>
        </authorList>
    </citation>
    <scope>NUCLEOTIDE SEQUENCE [LARGE SCALE GENOMIC DNA]</scope>
    <source>
        <strain evidence="2 3">UAMH 11346</strain>
    </source>
</reference>
<feature type="signal peptide" evidence="1">
    <location>
        <begin position="1"/>
        <end position="17"/>
    </location>
</feature>
<keyword evidence="3" id="KW-1185">Reference proteome</keyword>
<dbReference type="VEuPathDB" id="FungiDB:F503_07815"/>
<sequence>MRVSIASVSLMAVGAQAAKLSPTVQGMFDGHMGNMDQIFDSTAGYLYNFYYPLAAGPHETRSTVWYAAGLLQRNKGNDVKNAVRIINSVIDGQFKNKEDQWYGDYQKYPEEPTVGTAAYEPSIYDTWDPNWRGFIGSALMIIYEEFGHLIGKNVQHTIAESLYNNSIGDSYRVGGVDNDNLYPAYSNPSLMRAVVSGWAGRKFNDKNMTAAGEMYAQEIISLFNINDTLSEFNVPTYYGVSLSALTLWAKYMPASSVMAKNGPRMIEDIWTAFGDFYNARLQNLAGPWDRTYGWDMNKYVAIMSLYIWSIAGRDHVFSSSEKPWLLAHADDGEFVPIVSILSSFHNTLVPASVVARLKSFGRSERIVHRHAYSPPFDHQVRNITSWLSEKITIGGDSYNQTVVGGASKDSNSFSPAIAHWYRDATKLQNSSVGYFSLHPSEKSLKASVGPHWLNLTYPAGNASSVFTFAVSSNPLGGTRDVTGLASINGVSISIGEGSNVDPTPKVSFCGLMGGDCSPIHNFEFWNLTFTMPAKTTALPQLNLRFDIKA</sequence>
<dbReference type="OrthoDB" id="2580323at2759"/>
<dbReference type="eggNOG" id="ENOG502RH0W">
    <property type="taxonomic scope" value="Eukaryota"/>
</dbReference>
<accession>S3C0V9</accession>
<gene>
    <name evidence="2" type="ORF">F503_07815</name>
</gene>
<evidence type="ECO:0000256" key="1">
    <source>
        <dbReference type="SAM" id="SignalP"/>
    </source>
</evidence>
<dbReference type="AlphaFoldDB" id="S3C0V9"/>
<feature type="chain" id="PRO_5004506906" evidence="1">
    <location>
        <begin position="18"/>
        <end position="549"/>
    </location>
</feature>
<dbReference type="PANTHER" id="PTHR40616">
    <property type="entry name" value="LINALOOL DEHYDRATASE_ISOMERASE DOMAIN-CONTAINING PROTEIN"/>
    <property type="match status" value="1"/>
</dbReference>